<evidence type="ECO:0000256" key="3">
    <source>
        <dbReference type="ARBA" id="ARBA00023295"/>
    </source>
</evidence>
<keyword evidence="2" id="KW-0378">Hydrolase</keyword>
<evidence type="ECO:0000256" key="2">
    <source>
        <dbReference type="ARBA" id="ARBA00022801"/>
    </source>
</evidence>
<evidence type="ECO:0000256" key="1">
    <source>
        <dbReference type="ARBA" id="ARBA00008875"/>
    </source>
</evidence>
<dbReference type="Proteomes" id="UP000657006">
    <property type="component" value="Unassembled WGS sequence"/>
</dbReference>
<dbReference type="SUPFAM" id="SSF51445">
    <property type="entry name" value="(Trans)glycosidases"/>
    <property type="match status" value="1"/>
</dbReference>
<sequence length="446" mass="51363">MVNIDIDFNNKIGKIKPMHAVNNGPVYKFASDQRITNLDSYRQAGIPYARTHDASFYEDYGGEHIVDVHAIFPNFENDPCDPDSYDFVLTDDYLKMIEMAGTKVFYRLGSKIEHWPKKYGTLPPKDFKKWAVICEHIIKHYNEGWANGFHKNIEYWEIWNEPNLDPDDSTHKRCWGGTKLQFFEFYDVAATHLKQCFPGLKIGGPALAIDLEWAKDFLSQLKSPLDFFSWHTYSTDPKEISSTVEQIRSLLDQYGFTQTENILDEWNYVTGWTGDDWIRSLKTEKNLKGASFIAGTMCRCQYSSLDMLMYYDARPCSMNGMFNTDLVCECLKGYYPFKMFNTLYQLGNSTEVACDSDTLYACAARDDGNAAIMLTHYCDDDTTLPEEIRLNIRGFSGDKGIKAQFYLLDEVHDLTLVKEEVLSGDRFSTFLTVPLFSSYLITLTKM</sequence>
<dbReference type="InterPro" id="IPR051923">
    <property type="entry name" value="Glycosyl_Hydrolase_39"/>
</dbReference>
<organism evidence="5 6">
    <name type="scientific">Bianquea renquensis</name>
    <dbReference type="NCBI Taxonomy" id="2763661"/>
    <lineage>
        <taxon>Bacteria</taxon>
        <taxon>Bacillati</taxon>
        <taxon>Bacillota</taxon>
        <taxon>Clostridia</taxon>
        <taxon>Eubacteriales</taxon>
        <taxon>Bianqueaceae</taxon>
        <taxon>Bianquea</taxon>
    </lineage>
</organism>
<dbReference type="AlphaFoldDB" id="A0A926I371"/>
<proteinExistence type="inferred from homology"/>
<dbReference type="Pfam" id="PF01229">
    <property type="entry name" value="Glyco_hydro_39"/>
    <property type="match status" value="1"/>
</dbReference>
<dbReference type="EMBL" id="JACRSQ010000042">
    <property type="protein sequence ID" value="MBC8545045.1"/>
    <property type="molecule type" value="Genomic_DNA"/>
</dbReference>
<dbReference type="InterPro" id="IPR049166">
    <property type="entry name" value="GH39_cat"/>
</dbReference>
<dbReference type="PANTHER" id="PTHR12631">
    <property type="entry name" value="ALPHA-L-IDURONIDASE"/>
    <property type="match status" value="1"/>
</dbReference>
<keyword evidence="6" id="KW-1185">Reference proteome</keyword>
<dbReference type="GO" id="GO:0004553">
    <property type="term" value="F:hydrolase activity, hydrolyzing O-glycosyl compounds"/>
    <property type="evidence" value="ECO:0007669"/>
    <property type="project" value="TreeGrafter"/>
</dbReference>
<comment type="similarity">
    <text evidence="1">Belongs to the glycosyl hydrolase 39 family.</text>
</comment>
<name>A0A926I371_9FIRM</name>
<dbReference type="RefSeq" id="WP_177717118.1">
    <property type="nucleotide sequence ID" value="NZ_JACRSQ010000042.1"/>
</dbReference>
<protein>
    <recommendedName>
        <fullName evidence="4">Glycosyl hydrolases family 39 N-terminal catalytic domain-containing protein</fullName>
    </recommendedName>
</protein>
<keyword evidence="3" id="KW-0326">Glycosidase</keyword>
<evidence type="ECO:0000259" key="4">
    <source>
        <dbReference type="Pfam" id="PF01229"/>
    </source>
</evidence>
<reference evidence="5" key="1">
    <citation type="submission" date="2020-08" db="EMBL/GenBank/DDBJ databases">
        <title>Genome public.</title>
        <authorList>
            <person name="Liu C."/>
            <person name="Sun Q."/>
        </authorList>
    </citation>
    <scope>NUCLEOTIDE SEQUENCE</scope>
    <source>
        <strain evidence="5">NSJ-32</strain>
    </source>
</reference>
<comment type="caution">
    <text evidence="5">The sequence shown here is derived from an EMBL/GenBank/DDBJ whole genome shotgun (WGS) entry which is preliminary data.</text>
</comment>
<dbReference type="InterPro" id="IPR017853">
    <property type="entry name" value="GH"/>
</dbReference>
<evidence type="ECO:0000313" key="5">
    <source>
        <dbReference type="EMBL" id="MBC8545045.1"/>
    </source>
</evidence>
<dbReference type="Gene3D" id="3.20.20.80">
    <property type="entry name" value="Glycosidases"/>
    <property type="match status" value="1"/>
</dbReference>
<accession>A0A926I371</accession>
<gene>
    <name evidence="5" type="ORF">H8730_16000</name>
</gene>
<evidence type="ECO:0000313" key="6">
    <source>
        <dbReference type="Proteomes" id="UP000657006"/>
    </source>
</evidence>
<feature type="domain" description="Glycosyl hydrolases family 39 N-terminal catalytic" evidence="4">
    <location>
        <begin position="77"/>
        <end position="246"/>
    </location>
</feature>
<dbReference type="PANTHER" id="PTHR12631:SF10">
    <property type="entry name" value="BETA-XYLOSIDASE-LIKE PROTEIN-RELATED"/>
    <property type="match status" value="1"/>
</dbReference>